<proteinExistence type="predicted"/>
<dbReference type="AlphaFoldDB" id="A0A1D1Y158"/>
<dbReference type="EC" id="3.1.4.46" evidence="1"/>
<name>A0A1D1Y158_9ARAE</name>
<dbReference type="GO" id="GO:0006629">
    <property type="term" value="P:lipid metabolic process"/>
    <property type="evidence" value="ECO:0007669"/>
    <property type="project" value="InterPro"/>
</dbReference>
<dbReference type="Gene3D" id="3.20.20.190">
    <property type="entry name" value="Phosphatidylinositol (PI) phosphodiesterase"/>
    <property type="match status" value="1"/>
</dbReference>
<dbReference type="EMBL" id="GDJX01019548">
    <property type="protein sequence ID" value="JAT48388.1"/>
    <property type="molecule type" value="Transcribed_RNA"/>
</dbReference>
<gene>
    <name evidence="5" type="primary">A21_4</name>
    <name evidence="5" type="ORF">g.45770</name>
</gene>
<dbReference type="InterPro" id="IPR017946">
    <property type="entry name" value="PLC-like_Pdiesterase_TIM-brl"/>
</dbReference>
<evidence type="ECO:0000313" key="5">
    <source>
        <dbReference type="EMBL" id="JAT48388.1"/>
    </source>
</evidence>
<dbReference type="InterPro" id="IPR030395">
    <property type="entry name" value="GP_PDE_dom"/>
</dbReference>
<dbReference type="PANTHER" id="PTHR47449">
    <property type="entry name" value="GLYCEROPHOSPHODIESTER PHOSPHODIESTERASE GDPD4"/>
    <property type="match status" value="1"/>
</dbReference>
<feature type="domain" description="GP-PDE" evidence="4">
    <location>
        <begin position="11"/>
        <end position="194"/>
    </location>
</feature>
<evidence type="ECO:0000256" key="1">
    <source>
        <dbReference type="ARBA" id="ARBA00012247"/>
    </source>
</evidence>
<sequence>MECCLLSMIGRDLQRMTGNNTMKVGYLRSNEIKGLDAGFQMPQKLYNQDVPTIEDALMLISNSVRQVILDAKVGPPFYEKGLAKDILSIVQKTHCKNCLIWAKSNILVRDIIKLHQDVKVGYIMMRDSSTGAKNNLLRMKGADVVGVYHPLVEEELMRILHGRGKKVYAWTVDDEQSMRKMLFERVDAIVTGQPSLLQDLMQTMETQCLEEGLPLP</sequence>
<protein>
    <recommendedName>
        <fullName evidence="1">glycerophosphodiester phosphodiesterase</fullName>
        <ecNumber evidence="1">3.1.4.46</ecNumber>
    </recommendedName>
</protein>
<dbReference type="Pfam" id="PF03009">
    <property type="entry name" value="GDPD"/>
    <property type="match status" value="1"/>
</dbReference>
<dbReference type="SUPFAM" id="SSF51695">
    <property type="entry name" value="PLC-like phosphodiesterases"/>
    <property type="match status" value="1"/>
</dbReference>
<keyword evidence="2" id="KW-0319">Glycerol metabolism</keyword>
<comment type="catalytic activity">
    <reaction evidence="3">
        <text>a sn-glycero-3-phosphodiester + H2O = an alcohol + sn-glycerol 3-phosphate + H(+)</text>
        <dbReference type="Rhea" id="RHEA:12969"/>
        <dbReference type="ChEBI" id="CHEBI:15377"/>
        <dbReference type="ChEBI" id="CHEBI:15378"/>
        <dbReference type="ChEBI" id="CHEBI:30879"/>
        <dbReference type="ChEBI" id="CHEBI:57597"/>
        <dbReference type="ChEBI" id="CHEBI:83408"/>
        <dbReference type="EC" id="3.1.4.46"/>
    </reaction>
</comment>
<dbReference type="GO" id="GO:0008889">
    <property type="term" value="F:glycerophosphodiester phosphodiesterase activity"/>
    <property type="evidence" value="ECO:0007669"/>
    <property type="project" value="UniProtKB-EC"/>
</dbReference>
<dbReference type="InterPro" id="IPR044236">
    <property type="entry name" value="GDPD4"/>
</dbReference>
<organism evidence="5">
    <name type="scientific">Anthurium amnicola</name>
    <dbReference type="NCBI Taxonomy" id="1678845"/>
    <lineage>
        <taxon>Eukaryota</taxon>
        <taxon>Viridiplantae</taxon>
        <taxon>Streptophyta</taxon>
        <taxon>Embryophyta</taxon>
        <taxon>Tracheophyta</taxon>
        <taxon>Spermatophyta</taxon>
        <taxon>Magnoliopsida</taxon>
        <taxon>Liliopsida</taxon>
        <taxon>Araceae</taxon>
        <taxon>Pothoideae</taxon>
        <taxon>Potheae</taxon>
        <taxon>Anthurium</taxon>
    </lineage>
</organism>
<reference evidence="5" key="1">
    <citation type="submission" date="2015-07" db="EMBL/GenBank/DDBJ databases">
        <title>Transcriptome Assembly of Anthurium amnicola.</title>
        <authorList>
            <person name="Suzuki J."/>
        </authorList>
    </citation>
    <scope>NUCLEOTIDE SEQUENCE</scope>
</reference>
<evidence type="ECO:0000256" key="3">
    <source>
        <dbReference type="ARBA" id="ARBA00047512"/>
    </source>
</evidence>
<accession>A0A1D1Y158</accession>
<dbReference type="PANTHER" id="PTHR47449:SF2">
    <property type="entry name" value="GLYCEROPHOSPHODIESTER PHOSPHODIESTERASE GDPD4"/>
    <property type="match status" value="1"/>
</dbReference>
<evidence type="ECO:0000259" key="4">
    <source>
        <dbReference type="Pfam" id="PF03009"/>
    </source>
</evidence>
<evidence type="ECO:0000256" key="2">
    <source>
        <dbReference type="ARBA" id="ARBA00022798"/>
    </source>
</evidence>
<dbReference type="CDD" id="cd08556">
    <property type="entry name" value="GDPD"/>
    <property type="match status" value="1"/>
</dbReference>
<dbReference type="GO" id="GO:0006071">
    <property type="term" value="P:glycerol metabolic process"/>
    <property type="evidence" value="ECO:0007669"/>
    <property type="project" value="UniProtKB-KW"/>
</dbReference>